<dbReference type="RefSeq" id="WP_342847961.1">
    <property type="nucleotide sequence ID" value="NZ_JBBMQO010000003.1"/>
</dbReference>
<name>A0ABU9T5Q8_9HYPH</name>
<dbReference type="EMBL" id="JBBMQO010000003">
    <property type="protein sequence ID" value="MEM5501463.1"/>
    <property type="molecule type" value="Genomic_DNA"/>
</dbReference>
<dbReference type="InterPro" id="IPR055346">
    <property type="entry name" value="Fe-S_cluster_assembly_SufBD"/>
</dbReference>
<evidence type="ECO:0000313" key="3">
    <source>
        <dbReference type="Proteomes" id="UP001477870"/>
    </source>
</evidence>
<dbReference type="Pfam" id="PF01458">
    <property type="entry name" value="SUFBD_core"/>
    <property type="match status" value="1"/>
</dbReference>
<protein>
    <submittedName>
        <fullName evidence="2">Fe-S cluster assembly protein SufD</fullName>
    </submittedName>
</protein>
<gene>
    <name evidence="2" type="primary">sufD</name>
    <name evidence="2" type="ORF">WNY59_07660</name>
</gene>
<evidence type="ECO:0000259" key="1">
    <source>
        <dbReference type="Pfam" id="PF01458"/>
    </source>
</evidence>
<dbReference type="Proteomes" id="UP001477870">
    <property type="component" value="Unassembled WGS sequence"/>
</dbReference>
<dbReference type="SUPFAM" id="SSF101960">
    <property type="entry name" value="Stabilizer of iron transporter SufD"/>
    <property type="match status" value="1"/>
</dbReference>
<feature type="domain" description="SUF system FeS cluster assembly SufBD core" evidence="1">
    <location>
        <begin position="147"/>
        <end position="372"/>
    </location>
</feature>
<dbReference type="PANTHER" id="PTHR43575">
    <property type="entry name" value="PROTEIN ABCI7, CHLOROPLASTIC"/>
    <property type="match status" value="1"/>
</dbReference>
<evidence type="ECO:0000313" key="2">
    <source>
        <dbReference type="EMBL" id="MEM5501463.1"/>
    </source>
</evidence>
<dbReference type="PANTHER" id="PTHR43575:SF1">
    <property type="entry name" value="PROTEIN ABCI7, CHLOROPLASTIC"/>
    <property type="match status" value="1"/>
</dbReference>
<accession>A0ABU9T5Q8</accession>
<dbReference type="InterPro" id="IPR011542">
    <property type="entry name" value="SUF_FeS_clus_asmbl_SufD"/>
</dbReference>
<keyword evidence="3" id="KW-1185">Reference proteome</keyword>
<dbReference type="NCBIfam" id="TIGR01981">
    <property type="entry name" value="sufD"/>
    <property type="match status" value="1"/>
</dbReference>
<dbReference type="InterPro" id="IPR000825">
    <property type="entry name" value="SUF_FeS_clus_asmbl_SufBD_core"/>
</dbReference>
<proteinExistence type="predicted"/>
<comment type="caution">
    <text evidence="2">The sequence shown here is derived from an EMBL/GenBank/DDBJ whole genome shotgun (WGS) entry which is preliminary data.</text>
</comment>
<dbReference type="InterPro" id="IPR037284">
    <property type="entry name" value="SUF_FeS_clus_asmbl_SufBD_sf"/>
</dbReference>
<reference evidence="2 3" key="1">
    <citation type="submission" date="2024-03" db="EMBL/GenBank/DDBJ databases">
        <title>Community enrichment and isolation of bacterial strains for fucoidan degradation.</title>
        <authorList>
            <person name="Sichert A."/>
        </authorList>
    </citation>
    <scope>NUCLEOTIDE SEQUENCE [LARGE SCALE GENOMIC DNA]</scope>
    <source>
        <strain evidence="2 3">AS62</strain>
    </source>
</reference>
<organism evidence="2 3">
    <name type="scientific">Ahrensia kielensis</name>
    <dbReference type="NCBI Taxonomy" id="76980"/>
    <lineage>
        <taxon>Bacteria</taxon>
        <taxon>Pseudomonadati</taxon>
        <taxon>Pseudomonadota</taxon>
        <taxon>Alphaproteobacteria</taxon>
        <taxon>Hyphomicrobiales</taxon>
        <taxon>Ahrensiaceae</taxon>
        <taxon>Ahrensia</taxon>
    </lineage>
</organism>
<sequence length="401" mass="42452">MNIQAPIKHTAAEEVLFQSCEAANAAVACSEESQKLREAAVAQLRDNGFPTRRVESWHYTDLRAAVKQLSTPTGSRVPTPLLASSKVLSADTHIAGVKIEPWSADKAQFASLESDDAIGQINTALATCGSIATVEAGQIIDTPLSIENRGAHARNVVSIGAGASATIIESVTGDDGFSSDVTLISLAEGAKATYVATCEKGADAIQLGQLRVALGKDANLDIVIFNAGGRLIRREIVVLVEGEGSKLDIKGVNLIGGNSHIDVTTVLQHTVPNTVSEQLFRNISTGKGQGVFQGQIKVHQIAQKTDAQMACNTLLLSDDASFSAKPELEIFADDVICAHGATVAELDEDHLFYLCARGITERTARALLVEAFVDEAVEQIENEALVEALETRIGAWLEANG</sequence>